<dbReference type="FunCoup" id="F7BQJ1">
    <property type="interactions" value="53"/>
</dbReference>
<evidence type="ECO:0000256" key="1">
    <source>
        <dbReference type="SAM" id="MobiDB-lite"/>
    </source>
</evidence>
<dbReference type="VGNC" id="VGNC:51284">
    <property type="gene designation" value="C15H2orf50"/>
</dbReference>
<dbReference type="Proteomes" id="UP000002281">
    <property type="component" value="Chromosome 15"/>
</dbReference>
<reference evidence="2" key="2">
    <citation type="submission" date="2025-08" db="UniProtKB">
        <authorList>
            <consortium name="Ensembl"/>
        </authorList>
    </citation>
    <scope>IDENTIFICATION</scope>
    <source>
        <strain evidence="2">Thoroughbred</strain>
    </source>
</reference>
<proteinExistence type="predicted"/>
<reference evidence="2" key="3">
    <citation type="submission" date="2025-09" db="UniProtKB">
        <authorList>
            <consortium name="Ensembl"/>
        </authorList>
    </citation>
    <scope>IDENTIFICATION</scope>
    <source>
        <strain evidence="2">Thoroughbred</strain>
    </source>
</reference>
<name>F7BQJ1_HORSE</name>
<organism evidence="2 3">
    <name type="scientific">Equus caballus</name>
    <name type="common">Horse</name>
    <dbReference type="NCBI Taxonomy" id="9796"/>
    <lineage>
        <taxon>Eukaryota</taxon>
        <taxon>Metazoa</taxon>
        <taxon>Chordata</taxon>
        <taxon>Craniata</taxon>
        <taxon>Vertebrata</taxon>
        <taxon>Euteleostomi</taxon>
        <taxon>Mammalia</taxon>
        <taxon>Eutheria</taxon>
        <taxon>Laurasiatheria</taxon>
        <taxon>Perissodactyla</taxon>
        <taxon>Equidae</taxon>
        <taxon>Equus</taxon>
    </lineage>
</organism>
<reference evidence="2 3" key="1">
    <citation type="journal article" date="2009" name="Science">
        <title>Genome sequence, comparative analysis, and population genetics of the domestic horse.</title>
        <authorList>
            <consortium name="Broad Institute Genome Sequencing Platform"/>
            <consortium name="Broad Institute Whole Genome Assembly Team"/>
            <person name="Wade C.M."/>
            <person name="Giulotto E."/>
            <person name="Sigurdsson S."/>
            <person name="Zoli M."/>
            <person name="Gnerre S."/>
            <person name="Imsland F."/>
            <person name="Lear T.L."/>
            <person name="Adelson D.L."/>
            <person name="Bailey E."/>
            <person name="Bellone R.R."/>
            <person name="Bloecker H."/>
            <person name="Distl O."/>
            <person name="Edgar R.C."/>
            <person name="Garber M."/>
            <person name="Leeb T."/>
            <person name="Mauceli E."/>
            <person name="MacLeod J.N."/>
            <person name="Penedo M.C.T."/>
            <person name="Raison J.M."/>
            <person name="Sharpe T."/>
            <person name="Vogel J."/>
            <person name="Andersson L."/>
            <person name="Antczak D.F."/>
            <person name="Biagi T."/>
            <person name="Binns M.M."/>
            <person name="Chowdhary B.P."/>
            <person name="Coleman S.J."/>
            <person name="Della Valle G."/>
            <person name="Fryc S."/>
            <person name="Guerin G."/>
            <person name="Hasegawa T."/>
            <person name="Hill E.W."/>
            <person name="Jurka J."/>
            <person name="Kiialainen A."/>
            <person name="Lindgren G."/>
            <person name="Liu J."/>
            <person name="Magnani E."/>
            <person name="Mickelson J.R."/>
            <person name="Murray J."/>
            <person name="Nergadze S.G."/>
            <person name="Onofrio R."/>
            <person name="Pedroni S."/>
            <person name="Piras M.F."/>
            <person name="Raudsepp T."/>
            <person name="Rocchi M."/>
            <person name="Roeed K.H."/>
            <person name="Ryder O.A."/>
            <person name="Searle S."/>
            <person name="Skow L."/>
            <person name="Swinburne J.E."/>
            <person name="Syvaenen A.C."/>
            <person name="Tozaki T."/>
            <person name="Valberg S.J."/>
            <person name="Vaudin M."/>
            <person name="White J.R."/>
            <person name="Zody M.C."/>
            <person name="Lander E.S."/>
            <person name="Lindblad-Toh K."/>
        </authorList>
    </citation>
    <scope>NUCLEOTIDE SEQUENCE [LARGE SCALE GENOMIC DNA]</scope>
    <source>
        <strain evidence="2 3">Thoroughbred</strain>
    </source>
</reference>
<dbReference type="AlphaFoldDB" id="F7BQJ1"/>
<dbReference type="Bgee" id="ENSECAG00000022456">
    <property type="expression patterns" value="Expressed in oviduct epithelium and 8 other cell types or tissues"/>
</dbReference>
<feature type="region of interest" description="Disordered" evidence="1">
    <location>
        <begin position="57"/>
        <end position="150"/>
    </location>
</feature>
<dbReference type="GeneTree" id="ENSGT00940000154459"/>
<dbReference type="PANTHER" id="PTHR31909:SF2">
    <property type="entry name" value="RIKEN CDNA 2410004P03 GENE"/>
    <property type="match status" value="1"/>
</dbReference>
<dbReference type="Pfam" id="PF14945">
    <property type="entry name" value="LLC1"/>
    <property type="match status" value="1"/>
</dbReference>
<sequence>MGPPLPGHTGELPRSQGNCQHRQKLKRRNRTQLTAGLQCSPSLEGLLPISHSELWVQRGSEGNPCTGPPGVRRGLSRERSEVRQGALSLTHTHTHAHTHTCVPMGSRPTPGLQRTTSAGYRLPSIRPPASVSPTARGGPVAGRGLAGGRQAPQDLEAKREPLGADNVQQDQLWRELLEAERRSQRRWAQNWSFLKDYDPMGNRKEAVKLPEYVPLFSDTVPNSTNQAVGSRVDTPLGKTLIGMDFFFVEGVRKKKLEDELQPV</sequence>
<evidence type="ECO:0000313" key="2">
    <source>
        <dbReference type="Ensembl" id="ENSECAP00000019869.3"/>
    </source>
</evidence>
<evidence type="ECO:0000313" key="4">
    <source>
        <dbReference type="VGNC" id="VGNC:51284"/>
    </source>
</evidence>
<accession>F7BQJ1</accession>
<gene>
    <name evidence="4" type="primary">C15H2orf50</name>
</gene>
<dbReference type="PANTHER" id="PTHR31909">
    <property type="entry name" value="CHROMOSOME 20 ORF85 FAMILY MEMBER"/>
    <property type="match status" value="1"/>
</dbReference>
<dbReference type="Ensembl" id="ENSECAT00000023945.3">
    <property type="protein sequence ID" value="ENSECAP00000019869.3"/>
    <property type="gene ID" value="ENSECAG00000022456.4"/>
</dbReference>
<dbReference type="PaxDb" id="9796-ENSECAP00000019869"/>
<dbReference type="HOGENOM" id="CLU_101818_0_0_1"/>
<feature type="region of interest" description="Disordered" evidence="1">
    <location>
        <begin position="1"/>
        <end position="23"/>
    </location>
</feature>
<dbReference type="InParanoid" id="F7BQJ1"/>
<evidence type="ECO:0000313" key="3">
    <source>
        <dbReference type="Proteomes" id="UP000002281"/>
    </source>
</evidence>
<protein>
    <submittedName>
        <fullName evidence="2">Chromosome 15 C2orf50 homolog</fullName>
    </submittedName>
</protein>
<keyword evidence="3" id="KW-1185">Reference proteome</keyword>
<dbReference type="InterPro" id="IPR020339">
    <property type="entry name" value="C20orf85-like"/>
</dbReference>